<feature type="domain" description="J" evidence="1">
    <location>
        <begin position="92"/>
        <end position="121"/>
    </location>
</feature>
<evidence type="ECO:0000313" key="2">
    <source>
        <dbReference type="EMBL" id="RRT70785.1"/>
    </source>
</evidence>
<dbReference type="InterPro" id="IPR001623">
    <property type="entry name" value="DnaJ_domain"/>
</dbReference>
<dbReference type="CDD" id="cd06257">
    <property type="entry name" value="DnaJ"/>
    <property type="match status" value="1"/>
</dbReference>
<comment type="caution">
    <text evidence="2">The sequence shown here is derived from an EMBL/GenBank/DDBJ whole genome shotgun (WGS) entry which is preliminary data.</text>
</comment>
<accession>A0A427A3G0</accession>
<dbReference type="Proteomes" id="UP000287651">
    <property type="component" value="Unassembled WGS sequence"/>
</dbReference>
<evidence type="ECO:0000313" key="3">
    <source>
        <dbReference type="Proteomes" id="UP000287651"/>
    </source>
</evidence>
<dbReference type="InterPro" id="IPR036869">
    <property type="entry name" value="J_dom_sf"/>
</dbReference>
<gene>
    <name evidence="2" type="ORF">B296_00021390</name>
</gene>
<dbReference type="Pfam" id="PF00226">
    <property type="entry name" value="DnaJ"/>
    <property type="match status" value="1"/>
</dbReference>
<proteinExistence type="predicted"/>
<protein>
    <recommendedName>
        <fullName evidence="1">J domain-containing protein</fullName>
    </recommendedName>
</protein>
<dbReference type="Gene3D" id="1.10.287.110">
    <property type="entry name" value="DnaJ domain"/>
    <property type="match status" value="1"/>
</dbReference>
<reference evidence="2 3" key="1">
    <citation type="journal article" date="2014" name="Agronomy (Basel)">
        <title>A Draft Genome Sequence for Ensete ventricosum, the Drought-Tolerant Tree Against Hunger.</title>
        <authorList>
            <person name="Harrison J."/>
            <person name="Moore K.A."/>
            <person name="Paszkiewicz K."/>
            <person name="Jones T."/>
            <person name="Grant M."/>
            <person name="Ambacheew D."/>
            <person name="Muzemil S."/>
            <person name="Studholme D.J."/>
        </authorList>
    </citation>
    <scope>NUCLEOTIDE SEQUENCE [LARGE SCALE GENOMIC DNA]</scope>
</reference>
<organism evidence="2 3">
    <name type="scientific">Ensete ventricosum</name>
    <name type="common">Abyssinian banana</name>
    <name type="synonym">Musa ensete</name>
    <dbReference type="NCBI Taxonomy" id="4639"/>
    <lineage>
        <taxon>Eukaryota</taxon>
        <taxon>Viridiplantae</taxon>
        <taxon>Streptophyta</taxon>
        <taxon>Embryophyta</taxon>
        <taxon>Tracheophyta</taxon>
        <taxon>Spermatophyta</taxon>
        <taxon>Magnoliopsida</taxon>
        <taxon>Liliopsida</taxon>
        <taxon>Zingiberales</taxon>
        <taxon>Musaceae</taxon>
        <taxon>Ensete</taxon>
    </lineage>
</organism>
<evidence type="ECO:0000259" key="1">
    <source>
        <dbReference type="Pfam" id="PF00226"/>
    </source>
</evidence>
<dbReference type="AlphaFoldDB" id="A0A427A3G0"/>
<dbReference type="SUPFAM" id="SSF46565">
    <property type="entry name" value="Chaperone J-domain"/>
    <property type="match status" value="1"/>
</dbReference>
<dbReference type="GO" id="GO:0005783">
    <property type="term" value="C:endoplasmic reticulum"/>
    <property type="evidence" value="ECO:0007669"/>
    <property type="project" value="UniProtKB-ARBA"/>
</dbReference>
<dbReference type="EMBL" id="AMZH03003904">
    <property type="protein sequence ID" value="RRT70785.1"/>
    <property type="molecule type" value="Genomic_DNA"/>
</dbReference>
<name>A0A427A3G0_ENSVE</name>
<sequence length="122" mass="13991">MDRNTITVSEGFLRCPWCEQGRKCFRYQESLLCGRFPCCKLLLLIFDHFTIVVCFLCETFVESSVPCSHGGRAYGRGRGRGGREYVGILSMQLAKKLHPDTNKDDADAEKKFQEVQRAYEVK</sequence>
<dbReference type="PRINTS" id="PR00625">
    <property type="entry name" value="JDOMAIN"/>
</dbReference>